<dbReference type="HOGENOM" id="CLU_3180234_0_0_9"/>
<dbReference type="EMBL" id="CP001983">
    <property type="protein sequence ID" value="ADE70751.1"/>
    <property type="molecule type" value="Genomic_DNA"/>
</dbReference>
<proteinExistence type="predicted"/>
<dbReference type="Proteomes" id="UP000000935">
    <property type="component" value="Chromosome"/>
</dbReference>
<dbReference type="STRING" id="545693.BMQ_3738"/>
<reference evidence="1 2" key="1">
    <citation type="journal article" date="2011" name="J. Bacteriol.">
        <title>Genome sequences of the biotechnologically important Bacillus megaterium strains QM B1551 and DSM319.</title>
        <authorList>
            <person name="Eppinger M."/>
            <person name="Bunk B."/>
            <person name="Johns M.A."/>
            <person name="Edirisinghe J.N."/>
            <person name="Kutumbaka K.K."/>
            <person name="Koenig S.S."/>
            <person name="Huot Creasy H."/>
            <person name="Rosovitz M.J."/>
            <person name="Riley D.R."/>
            <person name="Daugherty S."/>
            <person name="Martin M."/>
            <person name="Elbourne L.D."/>
            <person name="Paulsen I."/>
            <person name="Biedendieck R."/>
            <person name="Braun C."/>
            <person name="Grayburn S."/>
            <person name="Dhingra S."/>
            <person name="Lukyanchuk V."/>
            <person name="Ball B."/>
            <person name="Ul-Qamar R."/>
            <person name="Seibel J."/>
            <person name="Bremer E."/>
            <person name="Jahn D."/>
            <person name="Ravel J."/>
            <person name="Vary P.S."/>
        </authorList>
    </citation>
    <scope>NUCLEOTIDE SEQUENCE [LARGE SCALE GENOMIC DNA]</scope>
    <source>
        <strain evidence="2">ATCC 12872 / QMB1551</strain>
    </source>
</reference>
<dbReference type="AlphaFoldDB" id="D5E222"/>
<evidence type="ECO:0000313" key="2">
    <source>
        <dbReference type="Proteomes" id="UP000000935"/>
    </source>
</evidence>
<evidence type="ECO:0000313" key="1">
    <source>
        <dbReference type="EMBL" id="ADE70751.1"/>
    </source>
</evidence>
<name>D5E222_PRIM1</name>
<dbReference type="KEGG" id="bmq:BMQ_3738"/>
<keyword evidence="2" id="KW-1185">Reference proteome</keyword>
<protein>
    <submittedName>
        <fullName evidence="1">Uncharacterized protein</fullName>
    </submittedName>
</protein>
<accession>D5E222</accession>
<gene>
    <name evidence="1" type="ordered locus">BMQ_3738</name>
</gene>
<organism evidence="1 2">
    <name type="scientific">Priestia megaterium (strain ATCC 12872 / QMB1551)</name>
    <name type="common">Bacillus megaterium</name>
    <dbReference type="NCBI Taxonomy" id="545693"/>
    <lineage>
        <taxon>Bacteria</taxon>
        <taxon>Bacillati</taxon>
        <taxon>Bacillota</taxon>
        <taxon>Bacilli</taxon>
        <taxon>Bacillales</taxon>
        <taxon>Bacillaceae</taxon>
        <taxon>Priestia</taxon>
    </lineage>
</organism>
<sequence>MSGTFFNLVYGEVIVAAKNEPYTNLSWFMQFEQGRPIKNITSFIFS</sequence>